<evidence type="ECO:0000256" key="2">
    <source>
        <dbReference type="ARBA" id="ARBA00008807"/>
    </source>
</evidence>
<dbReference type="EMBL" id="NBSH01000027">
    <property type="protein sequence ID" value="ORX33304.1"/>
    <property type="molecule type" value="Genomic_DNA"/>
</dbReference>
<keyword evidence="7 9" id="KW-1133">Transmembrane helix</keyword>
<evidence type="ECO:0000256" key="1">
    <source>
        <dbReference type="ARBA" id="ARBA00004141"/>
    </source>
</evidence>
<gene>
    <name evidence="10" type="ORF">BD324DRAFT_643978</name>
</gene>
<dbReference type="GO" id="GO:0015031">
    <property type="term" value="P:protein transport"/>
    <property type="evidence" value="ECO:0007669"/>
    <property type="project" value="UniProtKB-KW"/>
</dbReference>
<evidence type="ECO:0000256" key="5">
    <source>
        <dbReference type="ARBA" id="ARBA00022856"/>
    </source>
</evidence>
<dbReference type="RefSeq" id="XP_021867655.1">
    <property type="nucleotide sequence ID" value="XM_022017584.1"/>
</dbReference>
<dbReference type="Pfam" id="PF03169">
    <property type="entry name" value="OPT"/>
    <property type="match status" value="1"/>
</dbReference>
<evidence type="ECO:0000313" key="11">
    <source>
        <dbReference type="Proteomes" id="UP000193218"/>
    </source>
</evidence>
<organism evidence="10 11">
    <name type="scientific">Kockovaella imperatae</name>
    <dbReference type="NCBI Taxonomy" id="4999"/>
    <lineage>
        <taxon>Eukaryota</taxon>
        <taxon>Fungi</taxon>
        <taxon>Dikarya</taxon>
        <taxon>Basidiomycota</taxon>
        <taxon>Agaricomycotina</taxon>
        <taxon>Tremellomycetes</taxon>
        <taxon>Tremellales</taxon>
        <taxon>Cuniculitremaceae</taxon>
        <taxon>Kockovaella</taxon>
    </lineage>
</organism>
<keyword evidence="11" id="KW-1185">Reference proteome</keyword>
<feature type="transmembrane region" description="Helical" evidence="9">
    <location>
        <begin position="530"/>
        <end position="550"/>
    </location>
</feature>
<feature type="transmembrane region" description="Helical" evidence="9">
    <location>
        <begin position="312"/>
        <end position="340"/>
    </location>
</feature>
<dbReference type="OrthoDB" id="9986677at2759"/>
<evidence type="ECO:0000256" key="4">
    <source>
        <dbReference type="ARBA" id="ARBA00022692"/>
    </source>
</evidence>
<name>A0A1Y1U6Z4_9TREE</name>
<feature type="transmembrane region" description="Helical" evidence="9">
    <location>
        <begin position="134"/>
        <end position="156"/>
    </location>
</feature>
<evidence type="ECO:0000256" key="8">
    <source>
        <dbReference type="ARBA" id="ARBA00023136"/>
    </source>
</evidence>
<keyword evidence="8 9" id="KW-0472">Membrane</keyword>
<dbReference type="InterPro" id="IPR004813">
    <property type="entry name" value="OPT"/>
</dbReference>
<feature type="transmembrane region" description="Helical" evidence="9">
    <location>
        <begin position="382"/>
        <end position="406"/>
    </location>
</feature>
<dbReference type="InterPro" id="IPR004648">
    <property type="entry name" value="Oligpept_transpt"/>
</dbReference>
<feature type="transmembrane region" description="Helical" evidence="9">
    <location>
        <begin position="757"/>
        <end position="774"/>
    </location>
</feature>
<sequence length="855" mass="95849">MQSSPIAEDDKKLFDIAPAEDGLDNANVHELGMLEDDLAAVHARLGEASLEWTYAVIKEARVVHKNDPNFPGAVLDQMDRFLDDPNVLANPDKHADLIREMKMEAILSTENSPYQEVRANVDNTDDPTMPSLTFRVWVIGTIFSGIGSFIDTLFLVRQPAISVGPNVAQMLAYPVGKLMERLPEASFSLLGQTMSFNPGPFNKKEHMLITIMASVSFSYPYTAFLIPTQALPQFFGQEFAREFGYQLLSTMGINFVGYGLAGLFRRFLVFPSWALWPSSLATIALNKAFHTDQNEPVQGPFGWVFRRSRGQVFFITFGAMFIWFFFPGFIFQALSVFNWLSWIAPDNMALNNVMGFNNGVGLNPWPTFDSDFRTPWLTPLTIPTFSIVSQFIGICIGTLMTIAFYWQNAWNSSYLPINANNTFDNTGSAFNVSKILGPDGLFDNTRYQKYSQPWMSAGFCTYLIWYFAMYGATLSYICVYHRHEIVTAVRTTAKGFKKVILRRRADTTEDPLAEDVHYRLMKHYKEVPEWWYAILLIIAACVGMLGVGLWPTHTSPVVVIYGIIMPLIAILPCGIVQAVTGIAIPLQVLAQFIGGSFSGGSGVALMFFKSYGYISMYQALAFCNDLKLAHYIKIPPRHTFVGQVWATLVNTFVAASLFNFQMSFRGVCTPDADFKFTCPGQKTFYTGAVFWGVLGPSHLFGAGKRYNLLLLGFPIGVMIPIIHYFVRRSMPKREWIRQIHPVMICAGPANWGSPYNFSYFWPNVMVALFSFQYVRKRYTALWAKYNYVIAASFPAGIAVAALVIFFALELPAGGLSIDWWGNTVSYEGCEGSACTRFKIPEVGYFGPTPGTNAFT</sequence>
<dbReference type="AlphaFoldDB" id="A0A1Y1U6Z4"/>
<comment type="subcellular location">
    <subcellularLocation>
        <location evidence="1">Membrane</location>
        <topology evidence="1">Multi-pass membrane protein</topology>
    </subcellularLocation>
</comment>
<comment type="similarity">
    <text evidence="2">Belongs to the oligopeptide OPT transporter family.</text>
</comment>
<feature type="transmembrane region" description="Helical" evidence="9">
    <location>
        <begin position="208"/>
        <end position="231"/>
    </location>
</feature>
<dbReference type="Proteomes" id="UP000193218">
    <property type="component" value="Unassembled WGS sequence"/>
</dbReference>
<keyword evidence="6" id="KW-0653">Protein transport</keyword>
<keyword evidence="4 9" id="KW-0812">Transmembrane</keyword>
<evidence type="ECO:0000313" key="10">
    <source>
        <dbReference type="EMBL" id="ORX33304.1"/>
    </source>
</evidence>
<keyword evidence="5" id="KW-0571">Peptide transport</keyword>
<feature type="transmembrane region" description="Helical" evidence="9">
    <location>
        <begin position="706"/>
        <end position="726"/>
    </location>
</feature>
<dbReference type="GO" id="GO:0016020">
    <property type="term" value="C:membrane"/>
    <property type="evidence" value="ECO:0007669"/>
    <property type="project" value="UniProtKB-SubCell"/>
</dbReference>
<dbReference type="NCBIfam" id="TIGR00727">
    <property type="entry name" value="ISP4_OPT"/>
    <property type="match status" value="1"/>
</dbReference>
<keyword evidence="3" id="KW-0813">Transport</keyword>
<evidence type="ECO:0000256" key="3">
    <source>
        <dbReference type="ARBA" id="ARBA00022448"/>
    </source>
</evidence>
<feature type="transmembrane region" description="Helical" evidence="9">
    <location>
        <begin position="557"/>
        <end position="582"/>
    </location>
</feature>
<feature type="transmembrane region" description="Helical" evidence="9">
    <location>
        <begin position="243"/>
        <end position="264"/>
    </location>
</feature>
<evidence type="ECO:0000256" key="7">
    <source>
        <dbReference type="ARBA" id="ARBA00022989"/>
    </source>
</evidence>
<feature type="transmembrane region" description="Helical" evidence="9">
    <location>
        <begin position="786"/>
        <end position="808"/>
    </location>
</feature>
<feature type="transmembrane region" description="Helical" evidence="9">
    <location>
        <begin position="588"/>
        <end position="608"/>
    </location>
</feature>
<comment type="caution">
    <text evidence="10">The sequence shown here is derived from an EMBL/GenBank/DDBJ whole genome shotgun (WGS) entry which is preliminary data.</text>
</comment>
<accession>A0A1Y1U6Z4</accession>
<dbReference type="PANTHER" id="PTHR22601">
    <property type="entry name" value="ISP4 LIKE PROTEIN"/>
    <property type="match status" value="1"/>
</dbReference>
<proteinExistence type="inferred from homology"/>
<evidence type="ECO:0000256" key="6">
    <source>
        <dbReference type="ARBA" id="ARBA00022927"/>
    </source>
</evidence>
<evidence type="ECO:0000256" key="9">
    <source>
        <dbReference type="SAM" id="Phobius"/>
    </source>
</evidence>
<reference evidence="10 11" key="1">
    <citation type="submission" date="2017-03" db="EMBL/GenBank/DDBJ databases">
        <title>Widespread Adenine N6-methylation of Active Genes in Fungi.</title>
        <authorList>
            <consortium name="DOE Joint Genome Institute"/>
            <person name="Mondo S.J."/>
            <person name="Dannebaum R.O."/>
            <person name="Kuo R.C."/>
            <person name="Louie K.B."/>
            <person name="Bewick A.J."/>
            <person name="Labutti K."/>
            <person name="Haridas S."/>
            <person name="Kuo A."/>
            <person name="Salamov A."/>
            <person name="Ahrendt S.R."/>
            <person name="Lau R."/>
            <person name="Bowen B.P."/>
            <person name="Lipzen A."/>
            <person name="Sullivan W."/>
            <person name="Andreopoulos W.B."/>
            <person name="Clum A."/>
            <person name="Lindquist E."/>
            <person name="Daum C."/>
            <person name="Northen T.R."/>
            <person name="Ramamoorthy G."/>
            <person name="Schmitz R.J."/>
            <person name="Gryganskyi A."/>
            <person name="Culley D."/>
            <person name="Magnuson J."/>
            <person name="James T.Y."/>
            <person name="O'Malley M.A."/>
            <person name="Stajich J.E."/>
            <person name="Spatafora J.W."/>
            <person name="Visel A."/>
            <person name="Grigoriev I.V."/>
        </authorList>
    </citation>
    <scope>NUCLEOTIDE SEQUENCE [LARGE SCALE GENOMIC DNA]</scope>
    <source>
        <strain evidence="10 11">NRRL Y-17943</strain>
    </source>
</reference>
<dbReference type="InParanoid" id="A0A1Y1U6Z4"/>
<dbReference type="NCBIfam" id="TIGR00728">
    <property type="entry name" value="OPT_sfam"/>
    <property type="match status" value="1"/>
</dbReference>
<dbReference type="GO" id="GO:0035673">
    <property type="term" value="F:oligopeptide transmembrane transporter activity"/>
    <property type="evidence" value="ECO:0007669"/>
    <property type="project" value="InterPro"/>
</dbReference>
<protein>
    <submittedName>
        <fullName evidence="10">OPT oligopeptide transporter protein-domain-containing protein</fullName>
    </submittedName>
</protein>
<dbReference type="GeneID" id="33559393"/>
<feature type="transmembrane region" description="Helical" evidence="9">
    <location>
        <begin position="454"/>
        <end position="477"/>
    </location>
</feature>